<accession>A0AAX4KDY7</accession>
<feature type="region of interest" description="Disordered" evidence="1">
    <location>
        <begin position="251"/>
        <end position="276"/>
    </location>
</feature>
<evidence type="ECO:0000259" key="3">
    <source>
        <dbReference type="PROSITE" id="PS50174"/>
    </source>
</evidence>
<feature type="compositionally biased region" description="Polar residues" evidence="1">
    <location>
        <begin position="409"/>
        <end position="425"/>
    </location>
</feature>
<dbReference type="SMART" id="SM00443">
    <property type="entry name" value="G_patch"/>
    <property type="match status" value="1"/>
</dbReference>
<protein>
    <recommendedName>
        <fullName evidence="6">G-patch domain-containing protein</fullName>
    </recommendedName>
</protein>
<feature type="compositionally biased region" description="Basic and acidic residues" evidence="1">
    <location>
        <begin position="500"/>
        <end position="511"/>
    </location>
</feature>
<dbReference type="PROSITE" id="PS50006">
    <property type="entry name" value="FHA_DOMAIN"/>
    <property type="match status" value="1"/>
</dbReference>
<dbReference type="InterPro" id="IPR008984">
    <property type="entry name" value="SMAD_FHA_dom_sf"/>
</dbReference>
<dbReference type="InterPro" id="IPR000253">
    <property type="entry name" value="FHA_dom"/>
</dbReference>
<keyword evidence="5" id="KW-1185">Reference proteome</keyword>
<dbReference type="InterPro" id="IPR000467">
    <property type="entry name" value="G_patch_dom"/>
</dbReference>
<feature type="compositionally biased region" description="Basic and acidic residues" evidence="1">
    <location>
        <begin position="119"/>
        <end position="129"/>
    </location>
</feature>
<dbReference type="PANTHER" id="PTHR23106">
    <property type="entry name" value="ANGIOGENIC FACTOR WITH G PATCH AND FHA DOMAINS 1"/>
    <property type="match status" value="1"/>
</dbReference>
<dbReference type="EMBL" id="CP144089">
    <property type="protein sequence ID" value="WWD04546.1"/>
    <property type="molecule type" value="Genomic_DNA"/>
</dbReference>
<dbReference type="SUPFAM" id="SSF49879">
    <property type="entry name" value="SMAD/FHA domain"/>
    <property type="match status" value="1"/>
</dbReference>
<feature type="compositionally biased region" description="Acidic residues" evidence="1">
    <location>
        <begin position="68"/>
        <end position="78"/>
    </location>
</feature>
<evidence type="ECO:0000259" key="2">
    <source>
        <dbReference type="PROSITE" id="PS50006"/>
    </source>
</evidence>
<organism evidence="4 5">
    <name type="scientific">Kwoniella europaea PYCC6329</name>
    <dbReference type="NCBI Taxonomy" id="1423913"/>
    <lineage>
        <taxon>Eukaryota</taxon>
        <taxon>Fungi</taxon>
        <taxon>Dikarya</taxon>
        <taxon>Basidiomycota</taxon>
        <taxon>Agaricomycotina</taxon>
        <taxon>Tremellomycetes</taxon>
        <taxon>Tremellales</taxon>
        <taxon>Cryptococcaceae</taxon>
        <taxon>Kwoniella</taxon>
    </lineage>
</organism>
<dbReference type="Pfam" id="PF01585">
    <property type="entry name" value="G-patch"/>
    <property type="match status" value="1"/>
</dbReference>
<evidence type="ECO:0000313" key="4">
    <source>
        <dbReference type="EMBL" id="WWD04546.1"/>
    </source>
</evidence>
<evidence type="ECO:0008006" key="6">
    <source>
        <dbReference type="Google" id="ProtNLM"/>
    </source>
</evidence>
<evidence type="ECO:0000256" key="1">
    <source>
        <dbReference type="SAM" id="MobiDB-lite"/>
    </source>
</evidence>
<dbReference type="GO" id="GO:0003676">
    <property type="term" value="F:nucleic acid binding"/>
    <property type="evidence" value="ECO:0007669"/>
    <property type="project" value="InterPro"/>
</dbReference>
<dbReference type="AlphaFoldDB" id="A0AAX4KDY7"/>
<feature type="region of interest" description="Disordered" evidence="1">
    <location>
        <begin position="328"/>
        <end position="511"/>
    </location>
</feature>
<dbReference type="PROSITE" id="PS50174">
    <property type="entry name" value="G_PATCH"/>
    <property type="match status" value="1"/>
</dbReference>
<feature type="compositionally biased region" description="Low complexity" evidence="1">
    <location>
        <begin position="48"/>
        <end position="63"/>
    </location>
</feature>
<feature type="compositionally biased region" description="Basic and acidic residues" evidence="1">
    <location>
        <begin position="357"/>
        <end position="390"/>
    </location>
</feature>
<sequence length="511" mass="57196">MTTSTSSADTWIYDHLHKVYFHPLSNSYAVPDLTTGQWNYIPASDFQSASSSSTQAQSVQGQTQRDEEKEEGEIEDDMGWGGLMDPGKLAQIEKDSKSTSKSKSASQFRANGQDYKNGMVHEKEKEKHPSYVVPYDDPALYSYPSDDKDNEDEEDGNNRPEETPDHILRLVVVQSKCLEIGQVVILDAREGGIQLGRDRCEKGGQARVRLREMEVSKTHAVIYWGKGGILQEDEEENGWWIVDLGSTHGTFLSNPSTNKTKRKRLSEPKHSSKPHSIQHLAEIKIGSTTFSAHIHPSWPCDECTVTGNNEILLDDGKPKSKLDAITTEDQISSDHEVPYAMDSSQKKQNRELKRKREMALLKDSLLRRNEVSSSNDEREEPKREYLDRSAMRRRLHPSSPPKSQSNSNRATPNRTETPSTPSFGSDVSREPTGPSKFASSILANQGWIPGTGLGKSNQGRAQPIAVEMRNEKKGLGAQNSKATVDDGQGQGDWKMRAKQRRWEELSKSNAN</sequence>
<dbReference type="InterPro" id="IPR053027">
    <property type="entry name" value="AGGF1"/>
</dbReference>
<reference evidence="4 5" key="1">
    <citation type="submission" date="2024-01" db="EMBL/GenBank/DDBJ databases">
        <title>Comparative genomics of Cryptococcus and Kwoniella reveals pathogenesis evolution and contrasting modes of karyotype evolution via chromosome fusion or intercentromeric recombination.</title>
        <authorList>
            <person name="Coelho M.A."/>
            <person name="David-Palma M."/>
            <person name="Shea T."/>
            <person name="Bowers K."/>
            <person name="McGinley-Smith S."/>
            <person name="Mohammad A.W."/>
            <person name="Gnirke A."/>
            <person name="Yurkov A.M."/>
            <person name="Nowrousian M."/>
            <person name="Sun S."/>
            <person name="Cuomo C.A."/>
            <person name="Heitman J."/>
        </authorList>
    </citation>
    <scope>NUCLEOTIDE SEQUENCE [LARGE SCALE GENOMIC DNA]</scope>
    <source>
        <strain evidence="4 5">PYCC6329</strain>
    </source>
</reference>
<gene>
    <name evidence="4" type="ORF">V865_002616</name>
</gene>
<dbReference type="PANTHER" id="PTHR23106:SF24">
    <property type="entry name" value="ANGIOGENIC FACTOR WITH G PATCH AND FHA DOMAINS 1"/>
    <property type="match status" value="1"/>
</dbReference>
<dbReference type="RefSeq" id="XP_066082513.1">
    <property type="nucleotide sequence ID" value="XM_066226416.1"/>
</dbReference>
<name>A0AAX4KDY7_9TREE</name>
<feature type="domain" description="G-patch" evidence="3">
    <location>
        <begin position="434"/>
        <end position="480"/>
    </location>
</feature>
<dbReference type="Pfam" id="PF00498">
    <property type="entry name" value="FHA"/>
    <property type="match status" value="1"/>
</dbReference>
<dbReference type="GeneID" id="91101420"/>
<proteinExistence type="predicted"/>
<dbReference type="SMART" id="SM00240">
    <property type="entry name" value="FHA"/>
    <property type="match status" value="1"/>
</dbReference>
<feature type="region of interest" description="Disordered" evidence="1">
    <location>
        <begin position="48"/>
        <end position="163"/>
    </location>
</feature>
<dbReference type="Gene3D" id="2.60.200.20">
    <property type="match status" value="1"/>
</dbReference>
<evidence type="ECO:0000313" key="5">
    <source>
        <dbReference type="Proteomes" id="UP001358614"/>
    </source>
</evidence>
<feature type="domain" description="FHA" evidence="2">
    <location>
        <begin position="193"/>
        <end position="257"/>
    </location>
</feature>
<dbReference type="Proteomes" id="UP001358614">
    <property type="component" value="Chromosome 1"/>
</dbReference>
<dbReference type="KEGG" id="ker:91101420"/>